<keyword evidence="1" id="KW-0732">Signal</keyword>
<dbReference type="EMBL" id="JAVBIK010000001">
    <property type="protein sequence ID" value="MDT7517455.1"/>
    <property type="molecule type" value="Genomic_DNA"/>
</dbReference>
<reference evidence="2 3" key="1">
    <citation type="submission" date="2023-08" db="EMBL/GenBank/DDBJ databases">
        <title>Rhodoferax potami sp. nov. and Rhodoferax mekongensis sp. nov., isolated from the Mekong River in Thailand.</title>
        <authorList>
            <person name="Kitikhun S."/>
            <person name="Charoenyingcharoen P."/>
            <person name="Siriarchawattana P."/>
            <person name="Likhitrattanapisal S."/>
            <person name="Nilsakha T."/>
            <person name="Chanpet A."/>
            <person name="Rattanawaree P."/>
            <person name="Ingsriswang S."/>
        </authorList>
    </citation>
    <scope>NUCLEOTIDE SEQUENCE [LARGE SCALE GENOMIC DNA]</scope>
    <source>
        <strain evidence="2 3">TBRC 17660</strain>
    </source>
</reference>
<evidence type="ECO:0000313" key="3">
    <source>
        <dbReference type="Proteomes" id="UP001321700"/>
    </source>
</evidence>
<dbReference type="Proteomes" id="UP001321700">
    <property type="component" value="Unassembled WGS sequence"/>
</dbReference>
<gene>
    <name evidence="2" type="ORF">RAE19_01635</name>
</gene>
<keyword evidence="3" id="KW-1185">Reference proteome</keyword>
<dbReference type="RefSeq" id="WP_313873278.1">
    <property type="nucleotide sequence ID" value="NZ_JAVBIK010000001.1"/>
</dbReference>
<comment type="caution">
    <text evidence="2">The sequence shown here is derived from an EMBL/GenBank/DDBJ whole genome shotgun (WGS) entry which is preliminary data.</text>
</comment>
<organism evidence="2 3">
    <name type="scientific">Rhodoferax potami</name>
    <dbReference type="NCBI Taxonomy" id="3068338"/>
    <lineage>
        <taxon>Bacteria</taxon>
        <taxon>Pseudomonadati</taxon>
        <taxon>Pseudomonadota</taxon>
        <taxon>Betaproteobacteria</taxon>
        <taxon>Burkholderiales</taxon>
        <taxon>Comamonadaceae</taxon>
        <taxon>Rhodoferax</taxon>
    </lineage>
</organism>
<evidence type="ECO:0000313" key="2">
    <source>
        <dbReference type="EMBL" id="MDT7517455.1"/>
    </source>
</evidence>
<feature type="signal peptide" evidence="1">
    <location>
        <begin position="1"/>
        <end position="23"/>
    </location>
</feature>
<name>A0ABU3KI51_9BURK</name>
<proteinExistence type="predicted"/>
<protein>
    <submittedName>
        <fullName evidence="2">Uncharacterized protein</fullName>
    </submittedName>
</protein>
<sequence length="97" mass="10513">MKRRTLLKTWSLSALALIQPAHAATKTIAFNCAGAAGTATPFYRASELVLGGLQSHWLPRAHGFAQTASALHQTLQTTPADVPTQRAAWVRCMLAWE</sequence>
<evidence type="ECO:0000256" key="1">
    <source>
        <dbReference type="SAM" id="SignalP"/>
    </source>
</evidence>
<feature type="chain" id="PRO_5045843471" evidence="1">
    <location>
        <begin position="24"/>
        <end position="97"/>
    </location>
</feature>
<accession>A0ABU3KI51</accession>